<dbReference type="AlphaFoldDB" id="S8CL58"/>
<name>S8CL58_9LAMI</name>
<reference evidence="2 3" key="1">
    <citation type="journal article" date="2013" name="BMC Genomics">
        <title>The miniature genome of a carnivorous plant Genlisea aurea contains a low number of genes and short non-coding sequences.</title>
        <authorList>
            <person name="Leushkin E.V."/>
            <person name="Sutormin R.A."/>
            <person name="Nabieva E.R."/>
            <person name="Penin A.A."/>
            <person name="Kondrashov A.S."/>
            <person name="Logacheva M.D."/>
        </authorList>
    </citation>
    <scope>NUCLEOTIDE SEQUENCE [LARGE SCALE GENOMIC DNA]</scope>
</reference>
<dbReference type="PANTHER" id="PTHR36405">
    <property type="entry name" value="BNAA10G09140D PROTEIN"/>
    <property type="match status" value="1"/>
</dbReference>
<evidence type="ECO:0000256" key="1">
    <source>
        <dbReference type="SAM" id="MobiDB-lite"/>
    </source>
</evidence>
<dbReference type="OrthoDB" id="670923at2759"/>
<dbReference type="EMBL" id="AUSU01004212">
    <property type="protein sequence ID" value="EPS65466.1"/>
    <property type="molecule type" value="Genomic_DNA"/>
</dbReference>
<evidence type="ECO:0000313" key="2">
    <source>
        <dbReference type="EMBL" id="EPS65466.1"/>
    </source>
</evidence>
<feature type="region of interest" description="Disordered" evidence="1">
    <location>
        <begin position="1"/>
        <end position="92"/>
    </location>
</feature>
<feature type="compositionally biased region" description="Basic and acidic residues" evidence="1">
    <location>
        <begin position="1"/>
        <end position="12"/>
    </location>
</feature>
<dbReference type="PANTHER" id="PTHR36405:SF1">
    <property type="entry name" value="OS07G0520600 PROTEIN"/>
    <property type="match status" value="1"/>
</dbReference>
<feature type="compositionally biased region" description="Basic residues" evidence="1">
    <location>
        <begin position="77"/>
        <end position="87"/>
    </location>
</feature>
<dbReference type="Proteomes" id="UP000015453">
    <property type="component" value="Unassembled WGS sequence"/>
</dbReference>
<sequence>MIQTLETRRDGDGGGGGSVKVGTTGTISALMSREIDSPSSSRHLPPPPSSTNAVSGDNPDTKTAAADQASSSSSKSSRTRHSSRTTTRKPSSVVEIVDIKCGHPDKTWVNPIANKLKKLTFSKFSEAAAI</sequence>
<gene>
    <name evidence="2" type="ORF">M569_09318</name>
</gene>
<protein>
    <submittedName>
        <fullName evidence="2">Uncharacterized protein</fullName>
    </submittedName>
</protein>
<accession>S8CL58</accession>
<keyword evidence="3" id="KW-1185">Reference proteome</keyword>
<comment type="caution">
    <text evidence="2">The sequence shown here is derived from an EMBL/GenBank/DDBJ whole genome shotgun (WGS) entry which is preliminary data.</text>
</comment>
<organism evidence="2 3">
    <name type="scientific">Genlisea aurea</name>
    <dbReference type="NCBI Taxonomy" id="192259"/>
    <lineage>
        <taxon>Eukaryota</taxon>
        <taxon>Viridiplantae</taxon>
        <taxon>Streptophyta</taxon>
        <taxon>Embryophyta</taxon>
        <taxon>Tracheophyta</taxon>
        <taxon>Spermatophyta</taxon>
        <taxon>Magnoliopsida</taxon>
        <taxon>eudicotyledons</taxon>
        <taxon>Gunneridae</taxon>
        <taxon>Pentapetalae</taxon>
        <taxon>asterids</taxon>
        <taxon>lamiids</taxon>
        <taxon>Lamiales</taxon>
        <taxon>Lentibulariaceae</taxon>
        <taxon>Genlisea</taxon>
    </lineage>
</organism>
<proteinExistence type="predicted"/>
<evidence type="ECO:0000313" key="3">
    <source>
        <dbReference type="Proteomes" id="UP000015453"/>
    </source>
</evidence>